<feature type="compositionally biased region" description="Polar residues" evidence="1">
    <location>
        <begin position="15"/>
        <end position="24"/>
    </location>
</feature>
<name>A0A2P2PPE7_RHIMU</name>
<evidence type="ECO:0000313" key="2">
    <source>
        <dbReference type="EMBL" id="MBX56585.1"/>
    </source>
</evidence>
<evidence type="ECO:0000256" key="1">
    <source>
        <dbReference type="SAM" id="MobiDB-lite"/>
    </source>
</evidence>
<dbReference type="EMBL" id="GGEC01076101">
    <property type="protein sequence ID" value="MBX56585.1"/>
    <property type="molecule type" value="Transcribed_RNA"/>
</dbReference>
<feature type="compositionally biased region" description="Polar residues" evidence="1">
    <location>
        <begin position="31"/>
        <end position="49"/>
    </location>
</feature>
<reference evidence="2" key="1">
    <citation type="submission" date="2018-02" db="EMBL/GenBank/DDBJ databases">
        <title>Rhizophora mucronata_Transcriptome.</title>
        <authorList>
            <person name="Meera S.P."/>
            <person name="Sreeshan A."/>
            <person name="Augustine A."/>
        </authorList>
    </citation>
    <scope>NUCLEOTIDE SEQUENCE</scope>
    <source>
        <tissue evidence="2">Leaf</tissue>
    </source>
</reference>
<protein>
    <submittedName>
        <fullName evidence="2">Uncharacterized protein</fullName>
    </submittedName>
</protein>
<dbReference type="AlphaFoldDB" id="A0A2P2PPE7"/>
<feature type="region of interest" description="Disordered" evidence="1">
    <location>
        <begin position="15"/>
        <end position="49"/>
    </location>
</feature>
<accession>A0A2P2PPE7</accession>
<sequence length="49" mass="5396">MAILSIHVNKAGLSNNIVNKQPSPNHIPMNRKTQLQVPKTSASLNQPQH</sequence>
<organism evidence="2">
    <name type="scientific">Rhizophora mucronata</name>
    <name type="common">Asiatic mangrove</name>
    <dbReference type="NCBI Taxonomy" id="61149"/>
    <lineage>
        <taxon>Eukaryota</taxon>
        <taxon>Viridiplantae</taxon>
        <taxon>Streptophyta</taxon>
        <taxon>Embryophyta</taxon>
        <taxon>Tracheophyta</taxon>
        <taxon>Spermatophyta</taxon>
        <taxon>Magnoliopsida</taxon>
        <taxon>eudicotyledons</taxon>
        <taxon>Gunneridae</taxon>
        <taxon>Pentapetalae</taxon>
        <taxon>rosids</taxon>
        <taxon>fabids</taxon>
        <taxon>Malpighiales</taxon>
        <taxon>Rhizophoraceae</taxon>
        <taxon>Rhizophora</taxon>
    </lineage>
</organism>
<proteinExistence type="predicted"/>